<dbReference type="CDD" id="cd22919">
    <property type="entry name" value="HFD_CENP-S"/>
    <property type="match status" value="1"/>
</dbReference>
<protein>
    <submittedName>
        <fullName evidence="6">Uncharacterized protein</fullName>
    </submittedName>
</protein>
<feature type="compositionally biased region" description="Low complexity" evidence="5">
    <location>
        <begin position="566"/>
        <end position="576"/>
    </location>
</feature>
<dbReference type="SUPFAM" id="SSF47113">
    <property type="entry name" value="Histone-fold"/>
    <property type="match status" value="1"/>
</dbReference>
<sequence>MVIEYLLYPDINQMLFVALNCVFVSHQAKMWMSLTSIKYLTIIMSRKDPNVLTLSLAPQVTTTSISGQMMPARDFATLAKAFIPFQNPDSFVIEASSWGFGVLFVVLYIVGKAHNRKIADKWLEEAEPVLRTQFSYTGSSVANGMGLIEESRSNFKYFCTGRRFLTRFVADLELKARHNLISCMYGLIVPTSDYLTIDVGLRGEEVDPFILGISKKLGFTALSKIFSELIETAKQIPVKEVPESMWVVTDCTEIPKAALTHSVQASLKELEDFLEYIVITDMNKLPIIGMPKSQKHILRARFKLQAGSKTLDTSKALQLIFTLLDGAGGSMKLSPNVRCRLSAFAHWFRVSLTTCICLAQAKHSAIKRRLKIEQAAEALTSAQGNGVATRHAELNEKKKKEYESLPYDEQQKIDARNDKRATRKRFNRKQPDQTSFIAARKGQRLLYVDHLIWLLSVSHTKPAIMMNLESEELRMRQSILYTVGRICDDEGPQKQNYGHHTRPVISKEAMALIADLVYKQSEVMATELQFFARHANRKIIKSEDVMLCARKHPNLTNLLQKYQRETLTSTSATSTSSKKRRRNFTDLDEIH</sequence>
<keyword evidence="3" id="KW-1133">Transmembrane helix</keyword>
<organism evidence="6 7">
    <name type="scientific">Peronospora effusa</name>
    <dbReference type="NCBI Taxonomy" id="542832"/>
    <lineage>
        <taxon>Eukaryota</taxon>
        <taxon>Sar</taxon>
        <taxon>Stramenopiles</taxon>
        <taxon>Oomycota</taxon>
        <taxon>Peronosporomycetes</taxon>
        <taxon>Peronosporales</taxon>
        <taxon>Peronosporaceae</taxon>
        <taxon>Peronospora</taxon>
    </lineage>
</organism>
<comment type="subcellular location">
    <subcellularLocation>
        <location evidence="1">Membrane</location>
        <topology evidence="1">Single-pass membrane protein</topology>
    </subcellularLocation>
</comment>
<evidence type="ECO:0000256" key="1">
    <source>
        <dbReference type="ARBA" id="ARBA00004167"/>
    </source>
</evidence>
<dbReference type="InterPro" id="IPR012879">
    <property type="entry name" value="CCDC47"/>
</dbReference>
<dbReference type="GO" id="GO:0071821">
    <property type="term" value="C:FANCM-MHF complex"/>
    <property type="evidence" value="ECO:0007669"/>
    <property type="project" value="InterPro"/>
</dbReference>
<dbReference type="InterPro" id="IPR009072">
    <property type="entry name" value="Histone-fold"/>
</dbReference>
<reference evidence="6 7" key="1">
    <citation type="submission" date="2018-06" db="EMBL/GenBank/DDBJ databases">
        <title>Comparative genomics of downy mildews reveals potential adaptations to biotrophy.</title>
        <authorList>
            <person name="Fletcher K."/>
            <person name="Klosterman S.J."/>
            <person name="Derevnina L."/>
            <person name="Martin F."/>
            <person name="Koike S."/>
            <person name="Reyes Chin-Wo S."/>
            <person name="Mou B."/>
            <person name="Michelmore R."/>
        </authorList>
    </citation>
    <scope>NUCLEOTIDE SEQUENCE [LARGE SCALE GENOMIC DNA]</scope>
    <source>
        <strain evidence="6 7">R14</strain>
    </source>
</reference>
<dbReference type="Pfam" id="PF07946">
    <property type="entry name" value="CCDC47"/>
    <property type="match status" value="1"/>
</dbReference>
<evidence type="ECO:0000256" key="2">
    <source>
        <dbReference type="ARBA" id="ARBA00022692"/>
    </source>
</evidence>
<dbReference type="InterPro" id="IPR029003">
    <property type="entry name" value="CENP-S/Mhf1"/>
</dbReference>
<dbReference type="Pfam" id="PF15630">
    <property type="entry name" value="CENP-S"/>
    <property type="match status" value="1"/>
</dbReference>
<feature type="region of interest" description="Disordered" evidence="5">
    <location>
        <begin position="566"/>
        <end position="591"/>
    </location>
</feature>
<dbReference type="PANTHER" id="PTHR12883:SF0">
    <property type="entry name" value="PAT COMPLEX SUBUNIT CCDC47"/>
    <property type="match status" value="1"/>
</dbReference>
<evidence type="ECO:0000313" key="7">
    <source>
        <dbReference type="Proteomes" id="UP000282087"/>
    </source>
</evidence>
<keyword evidence="2" id="KW-0812">Transmembrane</keyword>
<dbReference type="GO" id="GO:0032469">
    <property type="term" value="P:endoplasmic reticulum calcium ion homeostasis"/>
    <property type="evidence" value="ECO:0007669"/>
    <property type="project" value="InterPro"/>
</dbReference>
<dbReference type="GO" id="GO:0016020">
    <property type="term" value="C:membrane"/>
    <property type="evidence" value="ECO:0007669"/>
    <property type="project" value="UniProtKB-SubCell"/>
</dbReference>
<dbReference type="STRING" id="542832.A0A3M6VTN2"/>
<dbReference type="Gene3D" id="1.10.20.10">
    <property type="entry name" value="Histone, subunit A"/>
    <property type="match status" value="1"/>
</dbReference>
<dbReference type="GO" id="GO:0005783">
    <property type="term" value="C:endoplasmic reticulum"/>
    <property type="evidence" value="ECO:0007669"/>
    <property type="project" value="InterPro"/>
</dbReference>
<evidence type="ECO:0000256" key="3">
    <source>
        <dbReference type="ARBA" id="ARBA00022989"/>
    </source>
</evidence>
<evidence type="ECO:0000256" key="5">
    <source>
        <dbReference type="SAM" id="MobiDB-lite"/>
    </source>
</evidence>
<comment type="caution">
    <text evidence="6">The sequence shown here is derived from an EMBL/GenBank/DDBJ whole genome shotgun (WGS) entry which is preliminary data.</text>
</comment>
<dbReference type="AlphaFoldDB" id="A0A3M6VTN2"/>
<keyword evidence="4" id="KW-0472">Membrane</keyword>
<accession>A0A3M6VTN2</accession>
<evidence type="ECO:0000313" key="6">
    <source>
        <dbReference type="EMBL" id="RMX67760.1"/>
    </source>
</evidence>
<dbReference type="EMBL" id="QLLG01000158">
    <property type="protein sequence ID" value="RMX67760.1"/>
    <property type="molecule type" value="Genomic_DNA"/>
</dbReference>
<evidence type="ECO:0000256" key="4">
    <source>
        <dbReference type="ARBA" id="ARBA00023136"/>
    </source>
</evidence>
<keyword evidence="7" id="KW-1185">Reference proteome</keyword>
<dbReference type="GO" id="GO:0046982">
    <property type="term" value="F:protein heterodimerization activity"/>
    <property type="evidence" value="ECO:0007669"/>
    <property type="project" value="InterPro"/>
</dbReference>
<name>A0A3M6VTN2_9STRA</name>
<proteinExistence type="predicted"/>
<dbReference type="GO" id="GO:0005509">
    <property type="term" value="F:calcium ion binding"/>
    <property type="evidence" value="ECO:0007669"/>
    <property type="project" value="InterPro"/>
</dbReference>
<gene>
    <name evidence="6" type="ORF">DD238_000776</name>
</gene>
<dbReference type="Proteomes" id="UP000282087">
    <property type="component" value="Unassembled WGS sequence"/>
</dbReference>
<dbReference type="PANTHER" id="PTHR12883">
    <property type="entry name" value="ADIPOCYTE-SPECIFIC PROTEIN 4-RELATED"/>
    <property type="match status" value="1"/>
</dbReference>